<evidence type="ECO:0000256" key="1">
    <source>
        <dbReference type="SAM" id="Phobius"/>
    </source>
</evidence>
<keyword evidence="1" id="KW-1133">Transmembrane helix</keyword>
<name>X1K8Z4_9ZZZZ</name>
<dbReference type="EMBL" id="BARV01000837">
    <property type="protein sequence ID" value="GAH90105.1"/>
    <property type="molecule type" value="Genomic_DNA"/>
</dbReference>
<sequence length="57" mass="6157">MRIFGILFLIIGIISVVVGLFLLIPLIWGIPLALLGIVMTSVLGGRLKGAREGQQLR</sequence>
<accession>X1K8Z4</accession>
<reference evidence="2" key="1">
    <citation type="journal article" date="2014" name="Front. Microbiol.">
        <title>High frequency of phylogenetically diverse reductive dehalogenase-homologous genes in deep subseafloor sedimentary metagenomes.</title>
        <authorList>
            <person name="Kawai M."/>
            <person name="Futagami T."/>
            <person name="Toyoda A."/>
            <person name="Takaki Y."/>
            <person name="Nishi S."/>
            <person name="Hori S."/>
            <person name="Arai W."/>
            <person name="Tsubouchi T."/>
            <person name="Morono Y."/>
            <person name="Uchiyama I."/>
            <person name="Ito T."/>
            <person name="Fujiyama A."/>
            <person name="Inagaki F."/>
            <person name="Takami H."/>
        </authorList>
    </citation>
    <scope>NUCLEOTIDE SEQUENCE</scope>
    <source>
        <strain evidence="2">Expedition CK06-06</strain>
    </source>
</reference>
<feature type="transmembrane region" description="Helical" evidence="1">
    <location>
        <begin position="7"/>
        <end position="24"/>
    </location>
</feature>
<keyword evidence="1" id="KW-0472">Membrane</keyword>
<proteinExistence type="predicted"/>
<gene>
    <name evidence="2" type="ORF">S06H3_02767</name>
</gene>
<dbReference type="AlphaFoldDB" id="X1K8Z4"/>
<protein>
    <submittedName>
        <fullName evidence="2">Uncharacterized protein</fullName>
    </submittedName>
</protein>
<evidence type="ECO:0000313" key="2">
    <source>
        <dbReference type="EMBL" id="GAH90105.1"/>
    </source>
</evidence>
<organism evidence="2">
    <name type="scientific">marine sediment metagenome</name>
    <dbReference type="NCBI Taxonomy" id="412755"/>
    <lineage>
        <taxon>unclassified sequences</taxon>
        <taxon>metagenomes</taxon>
        <taxon>ecological metagenomes</taxon>
    </lineage>
</organism>
<comment type="caution">
    <text evidence="2">The sequence shown here is derived from an EMBL/GenBank/DDBJ whole genome shotgun (WGS) entry which is preliminary data.</text>
</comment>
<keyword evidence="1" id="KW-0812">Transmembrane</keyword>